<proteinExistence type="inferred from homology"/>
<organism evidence="3 4">
    <name type="scientific">Strigamia maritima</name>
    <name type="common">European centipede</name>
    <name type="synonym">Geophilus maritimus</name>
    <dbReference type="NCBI Taxonomy" id="126957"/>
    <lineage>
        <taxon>Eukaryota</taxon>
        <taxon>Metazoa</taxon>
        <taxon>Ecdysozoa</taxon>
        <taxon>Arthropoda</taxon>
        <taxon>Myriapoda</taxon>
        <taxon>Chilopoda</taxon>
        <taxon>Pleurostigmophora</taxon>
        <taxon>Geophilomorpha</taxon>
        <taxon>Linotaeniidae</taxon>
        <taxon>Strigamia</taxon>
    </lineage>
</organism>
<dbReference type="OMA" id="VARDMIY"/>
<evidence type="ECO:0000313" key="4">
    <source>
        <dbReference type="Proteomes" id="UP000014500"/>
    </source>
</evidence>
<dbReference type="PANTHER" id="PTHR10760:SF2">
    <property type="entry name" value="LD13476P-RELATED"/>
    <property type="match status" value="1"/>
</dbReference>
<dbReference type="GO" id="GO:0012505">
    <property type="term" value="C:endomembrane system"/>
    <property type="evidence" value="ECO:0007669"/>
    <property type="project" value="UniProtKB-ARBA"/>
</dbReference>
<evidence type="ECO:0000313" key="3">
    <source>
        <dbReference type="EnsemblMetazoa" id="SMAR011444-PA"/>
    </source>
</evidence>
<evidence type="ECO:0000256" key="1">
    <source>
        <dbReference type="ARBA" id="ARBA00006235"/>
    </source>
</evidence>
<dbReference type="InterPro" id="IPR049337">
    <property type="entry name" value="TOR1A_C"/>
</dbReference>
<comment type="similarity">
    <text evidence="1">Belongs to the ClpA/ClpB family. Torsin subfamily.</text>
</comment>
<reference evidence="4" key="1">
    <citation type="submission" date="2011-05" db="EMBL/GenBank/DDBJ databases">
        <authorList>
            <person name="Richards S.R."/>
            <person name="Qu J."/>
            <person name="Jiang H."/>
            <person name="Jhangiani S.N."/>
            <person name="Agravi P."/>
            <person name="Goodspeed R."/>
            <person name="Gross S."/>
            <person name="Mandapat C."/>
            <person name="Jackson L."/>
            <person name="Mathew T."/>
            <person name="Pu L."/>
            <person name="Thornton R."/>
            <person name="Saada N."/>
            <person name="Wilczek-Boney K.B."/>
            <person name="Lee S."/>
            <person name="Kovar C."/>
            <person name="Wu Y."/>
            <person name="Scherer S.E."/>
            <person name="Worley K.C."/>
            <person name="Muzny D.M."/>
            <person name="Gibbs R."/>
        </authorList>
    </citation>
    <scope>NUCLEOTIDE SEQUENCE</scope>
    <source>
        <strain evidence="4">Brora</strain>
    </source>
</reference>
<dbReference type="Pfam" id="PF06309">
    <property type="entry name" value="Torsin"/>
    <property type="match status" value="1"/>
</dbReference>
<dbReference type="Pfam" id="PF21376">
    <property type="entry name" value="TOR1A_C"/>
    <property type="match status" value="1"/>
</dbReference>
<dbReference type="HOGENOM" id="CLU_053537_0_0_1"/>
<dbReference type="EMBL" id="JH432064">
    <property type="status" value="NOT_ANNOTATED_CDS"/>
    <property type="molecule type" value="Genomic_DNA"/>
</dbReference>
<protein>
    <recommendedName>
        <fullName evidence="2">Torsin-1A C-terminal domain-containing protein</fullName>
    </recommendedName>
</protein>
<feature type="domain" description="Torsin-1A C-terminal" evidence="2">
    <location>
        <begin position="182"/>
        <end position="237"/>
    </location>
</feature>
<dbReference type="EnsemblMetazoa" id="SMAR011444-RA">
    <property type="protein sequence ID" value="SMAR011444-PA"/>
    <property type="gene ID" value="SMAR011444"/>
</dbReference>
<dbReference type="GO" id="GO:0016887">
    <property type="term" value="F:ATP hydrolysis activity"/>
    <property type="evidence" value="ECO:0007669"/>
    <property type="project" value="InterPro"/>
</dbReference>
<dbReference type="GO" id="GO:0005737">
    <property type="term" value="C:cytoplasm"/>
    <property type="evidence" value="ECO:0007669"/>
    <property type="project" value="UniProtKB-ARBA"/>
</dbReference>
<dbReference type="Gene3D" id="3.40.50.300">
    <property type="entry name" value="P-loop containing nucleotide triphosphate hydrolases"/>
    <property type="match status" value="1"/>
</dbReference>
<dbReference type="PANTHER" id="PTHR10760">
    <property type="entry name" value="TORSIN"/>
    <property type="match status" value="1"/>
</dbReference>
<name>T1JCD4_STRMM</name>
<dbReference type="eggNOG" id="KOG2170">
    <property type="taxonomic scope" value="Eukaryota"/>
</dbReference>
<dbReference type="PhylomeDB" id="T1JCD4"/>
<keyword evidence="4" id="KW-1185">Reference proteome</keyword>
<evidence type="ECO:0000259" key="2">
    <source>
        <dbReference type="Pfam" id="PF21376"/>
    </source>
</evidence>
<dbReference type="AlphaFoldDB" id="T1JCD4"/>
<dbReference type="SUPFAM" id="SSF52540">
    <property type="entry name" value="P-loop containing nucleoside triphosphate hydrolases"/>
    <property type="match status" value="1"/>
</dbReference>
<dbReference type="STRING" id="126957.T1JCD4"/>
<dbReference type="Proteomes" id="UP000014500">
    <property type="component" value="Unassembled WGS sequence"/>
</dbReference>
<sequence length="244" mass="27861">MEPKKALTLSFHGWTGGGKNFVSKMIAEHLFKDGMDSQFVHMFLSTLHFPHRHKIMIYQDNLVQWIRGNISKCDTSLFIFDEMDKMPPGLLDSIKSFLDYHASIDGHSFNKAIFIFISNTVGIQLTKVAINFWKQGKDRTDITLKDVNKILIDGAFNEISGLQYSSIIQNNLIDFFVPFLPLEKFHIELCARDEIKHRRGVATAKLLTEVADSLLYYPPNSLLYSTSGCKQVAKKLDLLIDDEL</sequence>
<dbReference type="GO" id="GO:0005524">
    <property type="term" value="F:ATP binding"/>
    <property type="evidence" value="ECO:0007669"/>
    <property type="project" value="InterPro"/>
</dbReference>
<accession>T1JCD4</accession>
<dbReference type="InterPro" id="IPR027417">
    <property type="entry name" value="P-loop_NTPase"/>
</dbReference>
<reference evidence="3" key="2">
    <citation type="submission" date="2015-02" db="UniProtKB">
        <authorList>
            <consortium name="EnsemblMetazoa"/>
        </authorList>
    </citation>
    <scope>IDENTIFICATION</scope>
</reference>
<dbReference type="InterPro" id="IPR010448">
    <property type="entry name" value="Torsin"/>
</dbReference>